<proteinExistence type="predicted"/>
<protein>
    <recommendedName>
        <fullName evidence="1">Antitoxin VbhA domain-containing protein</fullName>
    </recommendedName>
</protein>
<sequence length="64" mass="6872">MSQISAATAMDMAIASVEMEGFKVTSADKQLLRRVVAGELTAAEAMQEVLDEARSARHLNPHAD</sequence>
<accession>A0ABM8D9Z0</accession>
<evidence type="ECO:0000313" key="2">
    <source>
        <dbReference type="EMBL" id="BDU15387.1"/>
    </source>
</evidence>
<dbReference type="Gene3D" id="1.10.8.1050">
    <property type="entry name" value="Antitoxin VbhA-like"/>
    <property type="match status" value="1"/>
</dbReference>
<dbReference type="CDD" id="cd11586">
    <property type="entry name" value="VbhA_like"/>
    <property type="match status" value="1"/>
</dbReference>
<dbReference type="EMBL" id="AP027041">
    <property type="protein sequence ID" value="BDU15387.1"/>
    <property type="molecule type" value="Genomic_DNA"/>
</dbReference>
<keyword evidence="3" id="KW-1185">Reference proteome</keyword>
<name>A0ABM8D9Z0_9GAMM</name>
<dbReference type="InterPro" id="IPR033788">
    <property type="entry name" value="VbhA-like"/>
</dbReference>
<dbReference type="RefSeq" id="WP_281780894.1">
    <property type="nucleotide sequence ID" value="NZ_AP027041.1"/>
</dbReference>
<gene>
    <name evidence="2" type="ORF">LA521A_05880</name>
</gene>
<feature type="domain" description="Antitoxin VbhA" evidence="1">
    <location>
        <begin position="9"/>
        <end position="50"/>
    </location>
</feature>
<organism evidence="2 3">
    <name type="scientific">Lysobacter auxotrophicus</name>
    <dbReference type="NCBI Taxonomy" id="2992573"/>
    <lineage>
        <taxon>Bacteria</taxon>
        <taxon>Pseudomonadati</taxon>
        <taxon>Pseudomonadota</taxon>
        <taxon>Gammaproteobacteria</taxon>
        <taxon>Lysobacterales</taxon>
        <taxon>Lysobacteraceae</taxon>
        <taxon>Lysobacter</taxon>
    </lineage>
</organism>
<dbReference type="Pfam" id="PF18495">
    <property type="entry name" value="VbhA"/>
    <property type="match status" value="1"/>
</dbReference>
<dbReference type="Proteomes" id="UP001317822">
    <property type="component" value="Chromosome"/>
</dbReference>
<reference evidence="2 3" key="1">
    <citation type="journal article" date="2023" name="Int. J. Syst. Evol. Microbiol.">
        <title>Physiological and genomic analyses of cobalamin (vitamin B12)-auxotrophy of Lysobacter auxotrophicus sp. nov., a methionine-auxotrophic chitinolytic bacterium isolated from chitin-treated soil.</title>
        <authorList>
            <person name="Saito A."/>
            <person name="Dohra H."/>
            <person name="Hamada M."/>
            <person name="Moriuchi R."/>
            <person name="Kotsuchibashi Y."/>
            <person name="Mori K."/>
        </authorList>
    </citation>
    <scope>NUCLEOTIDE SEQUENCE [LARGE SCALE GENOMIC DNA]</scope>
    <source>
        <strain evidence="2 3">5-21a</strain>
    </source>
</reference>
<evidence type="ECO:0000313" key="3">
    <source>
        <dbReference type="Proteomes" id="UP001317822"/>
    </source>
</evidence>
<dbReference type="InterPro" id="IPR041535">
    <property type="entry name" value="VbhA"/>
</dbReference>
<dbReference type="InterPro" id="IPR043038">
    <property type="entry name" value="VbhA_sf"/>
</dbReference>
<evidence type="ECO:0000259" key="1">
    <source>
        <dbReference type="Pfam" id="PF18495"/>
    </source>
</evidence>